<evidence type="ECO:0000313" key="3">
    <source>
        <dbReference type="Proteomes" id="UP000245977"/>
    </source>
</evidence>
<dbReference type="STRING" id="1871111.GCA_001704615_02615"/>
<evidence type="ECO:0000259" key="1">
    <source>
        <dbReference type="Pfam" id="PF02789"/>
    </source>
</evidence>
<proteinExistence type="predicted"/>
<protein>
    <submittedName>
        <fullName evidence="2">Peptidase M17</fullName>
    </submittedName>
</protein>
<organism evidence="2 3">
    <name type="scientific">Acinetobacter defluvii</name>
    <dbReference type="NCBI Taxonomy" id="1871111"/>
    <lineage>
        <taxon>Bacteria</taxon>
        <taxon>Pseudomonadati</taxon>
        <taxon>Pseudomonadota</taxon>
        <taxon>Gammaproteobacteria</taxon>
        <taxon>Moraxellales</taxon>
        <taxon>Moraxellaceae</taxon>
        <taxon>Acinetobacter</taxon>
    </lineage>
</organism>
<accession>A0A2S2FGJ4</accession>
<dbReference type="InterPro" id="IPR008283">
    <property type="entry name" value="Peptidase_M17_N"/>
</dbReference>
<dbReference type="SUPFAM" id="SSF52949">
    <property type="entry name" value="Macro domain-like"/>
    <property type="match status" value="1"/>
</dbReference>
<dbReference type="OrthoDB" id="20531at2"/>
<sequence>MSNTKQFVVGQYKNINIHIVTWDAVTAEVDLACGCFFEHEINHAPIKGGLADLNHALNGKLLYIREQKLFSAIRFETLLINHPQHNLQSEKVLLIGMGNPEEWTVADTSKAVQIAFRTANQLAVKSVAFAPSILDTGLNIQTDLSSVLLDALLEVCDAQLELEKLGLVKPNTVETWYFGAGDHQFEEKANHYIQNFQQRITQQK</sequence>
<dbReference type="EMBL" id="CP029397">
    <property type="protein sequence ID" value="AWL30028.1"/>
    <property type="molecule type" value="Genomic_DNA"/>
</dbReference>
<dbReference type="GO" id="GO:0006508">
    <property type="term" value="P:proteolysis"/>
    <property type="evidence" value="ECO:0007669"/>
    <property type="project" value="InterPro"/>
</dbReference>
<keyword evidence="3" id="KW-1185">Reference proteome</keyword>
<feature type="domain" description="Peptidase M17 leucyl aminopeptidase N-terminal" evidence="1">
    <location>
        <begin position="51"/>
        <end position="132"/>
    </location>
</feature>
<dbReference type="Gene3D" id="3.40.220.10">
    <property type="entry name" value="Leucine Aminopeptidase, subunit E, domain 1"/>
    <property type="match status" value="1"/>
</dbReference>
<reference evidence="2" key="1">
    <citation type="submission" date="2019-08" db="EMBL/GenBank/DDBJ databases">
        <title>The complete genome of Acinetobacter defluvii strain WCHAD010030.</title>
        <authorList>
            <person name="Hu Y."/>
            <person name="Qin J."/>
            <person name="Feng Y."/>
            <person name="Zong Z."/>
        </authorList>
    </citation>
    <scope>NUCLEOTIDE SEQUENCE</scope>
    <source>
        <strain evidence="2">WCHA30</strain>
    </source>
</reference>
<dbReference type="GO" id="GO:0070006">
    <property type="term" value="F:metalloaminopeptidase activity"/>
    <property type="evidence" value="ECO:0007669"/>
    <property type="project" value="InterPro"/>
</dbReference>
<dbReference type="Proteomes" id="UP000245977">
    <property type="component" value="Chromosome"/>
</dbReference>
<dbReference type="InterPro" id="IPR043472">
    <property type="entry name" value="Macro_dom-like"/>
</dbReference>
<name>A0A2S2FGJ4_9GAMM</name>
<dbReference type="KEGG" id="adv:DJ533_16370"/>
<evidence type="ECO:0000313" key="2">
    <source>
        <dbReference type="EMBL" id="AWL30028.1"/>
    </source>
</evidence>
<dbReference type="RefSeq" id="WP_065993477.1">
    <property type="nucleotide sequence ID" value="NZ_CP029397.2"/>
</dbReference>
<dbReference type="Pfam" id="PF02789">
    <property type="entry name" value="Peptidase_M17_N"/>
    <property type="match status" value="1"/>
</dbReference>
<gene>
    <name evidence="2" type="ORF">DJ533_16370</name>
</gene>
<dbReference type="AlphaFoldDB" id="A0A2S2FGJ4"/>